<dbReference type="InterPro" id="IPR011335">
    <property type="entry name" value="Restrct_endonuc-II-like"/>
</dbReference>
<dbReference type="Gene3D" id="3.40.1350.10">
    <property type="match status" value="1"/>
</dbReference>
<keyword evidence="3" id="KW-1185">Reference proteome</keyword>
<dbReference type="InterPro" id="IPR056339">
    <property type="entry name" value="CARF_Card1"/>
</dbReference>
<evidence type="ECO:0000313" key="2">
    <source>
        <dbReference type="EMBL" id="MCM1983755.1"/>
    </source>
</evidence>
<gene>
    <name evidence="2" type="ORF">QQ91_0013095</name>
</gene>
<dbReference type="InterPro" id="IPR011856">
    <property type="entry name" value="tRNA_endonuc-like_dom_sf"/>
</dbReference>
<feature type="domain" description="Card1 CARF" evidence="1">
    <location>
        <begin position="15"/>
        <end position="143"/>
    </location>
</feature>
<dbReference type="Proteomes" id="UP000031561">
    <property type="component" value="Unassembled WGS sequence"/>
</dbReference>
<evidence type="ECO:0000313" key="3">
    <source>
        <dbReference type="Proteomes" id="UP000031561"/>
    </source>
</evidence>
<dbReference type="SUPFAM" id="SSF52980">
    <property type="entry name" value="Restriction endonuclease-like"/>
    <property type="match status" value="1"/>
</dbReference>
<comment type="caution">
    <text evidence="2">The sequence shown here is derived from an EMBL/GenBank/DDBJ whole genome shotgun (WGS) entry which is preliminary data.</text>
</comment>
<dbReference type="RefSeq" id="WP_166282726.1">
    <property type="nucleotide sequence ID" value="NZ_JTHE03000077.1"/>
</dbReference>
<evidence type="ECO:0000259" key="1">
    <source>
        <dbReference type="Pfam" id="PF23400"/>
    </source>
</evidence>
<name>A0ABD4T692_9CYAN</name>
<proteinExistence type="predicted"/>
<accession>A0ABD4T692</accession>
<sequence length="403" mass="45465">MTDFRPYQRQHLFLLVGGNTLPNYVSARLLAVAQGNLYLIHSSGTQTQASNLEQQLLQDGYQVELRSLQDADSNAYKIRELVRGILAQIPTDESIGLNYTGGTKAMSVHAYIAFGRAKRQTLFTYLNPRDRAIMVDHANNPAEKLPISAQDISLSLQTLFQLHNTPLADETPNSAHLPQLSGLLAQICSSAQTSTQWRNWWYQSTLRYAEDRIFRDFIDLSRLPLKLVEFIRDRLSNRNSRVKSAYLAQNLGFRSVIEMSNWFGGLWLEHYTLACIKTLVDSHGIADVGRNFKLSVDGTYGFEFDVAFTRCYQLYALSCTTSERRKLCKQKLLEAAHRAQQMGGSEAKVALVCCNLDPESLKAELSTLPNPVKVKVFSLRTTVNLTGEISNWIAEDIINDLDF</sequence>
<dbReference type="AlphaFoldDB" id="A0ABD4T692"/>
<dbReference type="Gene3D" id="3.40.50.10770">
    <property type="entry name" value="Hypothetical protein VC1899 like domain (Restriction endonuclease-like)"/>
    <property type="match status" value="1"/>
</dbReference>
<protein>
    <submittedName>
        <fullName evidence="2">DUF1887 family CARF protein</fullName>
    </submittedName>
</protein>
<dbReference type="EMBL" id="JTHE03000077">
    <property type="protein sequence ID" value="MCM1983755.1"/>
    <property type="molecule type" value="Genomic_DNA"/>
</dbReference>
<organism evidence="2 3">
    <name type="scientific">Lyngbya confervoides BDU141951</name>
    <dbReference type="NCBI Taxonomy" id="1574623"/>
    <lineage>
        <taxon>Bacteria</taxon>
        <taxon>Bacillati</taxon>
        <taxon>Cyanobacteriota</taxon>
        <taxon>Cyanophyceae</taxon>
        <taxon>Oscillatoriophycideae</taxon>
        <taxon>Oscillatoriales</taxon>
        <taxon>Microcoleaceae</taxon>
        <taxon>Lyngbya</taxon>
    </lineage>
</organism>
<dbReference type="Pfam" id="PF23400">
    <property type="entry name" value="CARF_Card1"/>
    <property type="match status" value="1"/>
</dbReference>
<reference evidence="2 3" key="1">
    <citation type="journal article" date="2015" name="Genome Announc.">
        <title>Draft Genome Sequence of Filamentous Marine Cyanobacterium Lyngbya confervoides Strain BDU141951.</title>
        <authorList>
            <person name="Chandrababunaidu M.M."/>
            <person name="Sen D."/>
            <person name="Tripathy S."/>
        </authorList>
    </citation>
    <scope>NUCLEOTIDE SEQUENCE [LARGE SCALE GENOMIC DNA]</scope>
    <source>
        <strain evidence="2 3">BDU141951</strain>
    </source>
</reference>